<gene>
    <name evidence="3" type="ORF">HNQ61_002311</name>
</gene>
<feature type="domain" description="Peptidase C-terminal archaeal/bacterial" evidence="2">
    <location>
        <begin position="61"/>
        <end position="123"/>
    </location>
</feature>
<protein>
    <recommendedName>
        <fullName evidence="2">Peptidase C-terminal archaeal/bacterial domain-containing protein</fullName>
    </recommendedName>
</protein>
<dbReference type="Proteomes" id="UP000582837">
    <property type="component" value="Unassembled WGS sequence"/>
</dbReference>
<keyword evidence="4" id="KW-1185">Reference proteome</keyword>
<feature type="chain" id="PRO_5032396716" description="Peptidase C-terminal archaeal/bacterial domain-containing protein" evidence="1">
    <location>
        <begin position="22"/>
        <end position="385"/>
    </location>
</feature>
<dbReference type="InterPro" id="IPR007280">
    <property type="entry name" value="Peptidase_C_arc/bac"/>
</dbReference>
<keyword evidence="1" id="KW-0732">Signal</keyword>
<dbReference type="Gene3D" id="2.60.120.380">
    <property type="match status" value="3"/>
</dbReference>
<feature type="signal peptide" evidence="1">
    <location>
        <begin position="1"/>
        <end position="21"/>
    </location>
</feature>
<accession>A0A841GY55</accession>
<feature type="domain" description="Peptidase C-terminal archaeal/bacterial" evidence="2">
    <location>
        <begin position="177"/>
        <end position="246"/>
    </location>
</feature>
<evidence type="ECO:0000313" key="4">
    <source>
        <dbReference type="Proteomes" id="UP000582837"/>
    </source>
</evidence>
<comment type="caution">
    <text evidence="3">The sequence shown here is derived from an EMBL/GenBank/DDBJ whole genome shotgun (WGS) entry which is preliminary data.</text>
</comment>
<dbReference type="PROSITE" id="PS51257">
    <property type="entry name" value="PROKAR_LIPOPROTEIN"/>
    <property type="match status" value="1"/>
</dbReference>
<evidence type="ECO:0000256" key="1">
    <source>
        <dbReference type="SAM" id="SignalP"/>
    </source>
</evidence>
<sequence length="385" mass="40891">MSTIKRGAAALAVICATAACAPGGMATGPAEGGRIGVGQRLQGSLSGSNPSALERGPFRAYRFDAAKGQRLVATMESGDFDTYLTVARMIGPVMETVKSDDDGGGDTNSRVRFTAPESGSYLLIAQSLPEDGAGSYTLALNPAPASNATVLPLTLGQRATGQISETDEIDDESERPYDTYTFRGRAGQRVTVKMEAEDFDTYLDLGRMENGAFTSLATDDDGAGEGTNSRLRFVIPADGDYVIRASAYGEDGTGDYIVSMEERQAVVHTPQPVRAGVTATGTLEDDDMALESDGSFYDAWTYAGRAGEQIKITMASEAFDTFVTIGRMVNGEFEEVAKMDDGGEGTDTLLEVTLPADGEYVIRANSYQSGQTGDYTLRVESSRNR</sequence>
<dbReference type="EMBL" id="JACHIA010000005">
    <property type="protein sequence ID" value="MBB6070690.1"/>
    <property type="molecule type" value="Genomic_DNA"/>
</dbReference>
<reference evidence="3 4" key="1">
    <citation type="submission" date="2020-08" db="EMBL/GenBank/DDBJ databases">
        <title>Genomic Encyclopedia of Type Strains, Phase IV (KMG-IV): sequencing the most valuable type-strain genomes for metagenomic binning, comparative biology and taxonomic classification.</title>
        <authorList>
            <person name="Goeker M."/>
        </authorList>
    </citation>
    <scope>NUCLEOTIDE SEQUENCE [LARGE SCALE GENOMIC DNA]</scope>
    <source>
        <strain evidence="3 4">DSM 29007</strain>
    </source>
</reference>
<organism evidence="3 4">
    <name type="scientific">Longimicrobium terrae</name>
    <dbReference type="NCBI Taxonomy" id="1639882"/>
    <lineage>
        <taxon>Bacteria</taxon>
        <taxon>Pseudomonadati</taxon>
        <taxon>Gemmatimonadota</taxon>
        <taxon>Longimicrobiia</taxon>
        <taxon>Longimicrobiales</taxon>
        <taxon>Longimicrobiaceae</taxon>
        <taxon>Longimicrobium</taxon>
    </lineage>
</organism>
<evidence type="ECO:0000259" key="2">
    <source>
        <dbReference type="Pfam" id="PF04151"/>
    </source>
</evidence>
<proteinExistence type="predicted"/>
<dbReference type="AlphaFoldDB" id="A0A841GY55"/>
<dbReference type="Pfam" id="PF04151">
    <property type="entry name" value="PPC"/>
    <property type="match status" value="2"/>
</dbReference>
<dbReference type="RefSeq" id="WP_170034563.1">
    <property type="nucleotide sequence ID" value="NZ_JABDTL010000001.1"/>
</dbReference>
<evidence type="ECO:0000313" key="3">
    <source>
        <dbReference type="EMBL" id="MBB6070690.1"/>
    </source>
</evidence>
<name>A0A841GY55_9BACT</name>